<dbReference type="PANTHER" id="PTHR35482">
    <property type="entry name" value="CYTOCHROME C OXIDASE SUBUNIT"/>
    <property type="match status" value="1"/>
</dbReference>
<dbReference type="HOGENOM" id="CLU_032866_0_0_1"/>
<keyword evidence="2" id="KW-0472">Membrane</keyword>
<dbReference type="OMA" id="NCHANFI"/>
<keyword evidence="2" id="KW-1133">Transmembrane helix</keyword>
<feature type="compositionally biased region" description="Basic and acidic residues" evidence="1">
    <location>
        <begin position="1"/>
        <end position="15"/>
    </location>
</feature>
<evidence type="ECO:0000256" key="1">
    <source>
        <dbReference type="SAM" id="MobiDB-lite"/>
    </source>
</evidence>
<dbReference type="Gramene" id="EFJ23360">
    <property type="protein sequence ID" value="EFJ23360"/>
    <property type="gene ID" value="SELMODRAFT_103783"/>
</dbReference>
<gene>
    <name evidence="3" type="ORF">SELMODRAFT_103783</name>
</gene>
<dbReference type="eggNOG" id="ENOG502QT92">
    <property type="taxonomic scope" value="Eukaryota"/>
</dbReference>
<proteinExistence type="predicted"/>
<sequence>MEELKIKKSKEEEKSPLSSNEVEVEIITRDGVIKRRVPRPQDSLTLEIRKKGMEFVGLDFSEKKKPGRPAGLIAEFEAPPPGQLPEVEIITRDVEDASKAGDDLYKPKVSTWGVFPRPPNISKTFGGGRTIKPGEELETDEEKKARETKTKELLAEYRRKMGLDIDPRVSSECQEIMSKAEGLLKSGKLRDAVQNFEIVMEKMVFQSELHGQAALSKALCLESMNRSREARVIYDKLVSHSSQSVKKRAKQLIFSFEAAEKLKVSENSTWDANAYRDYFELIPRKYTRYNSSYTKPSSEEGEDDQKAAFTEGLFYFVLTLAPVILVFVVAILKRNGH</sequence>
<dbReference type="Proteomes" id="UP000001514">
    <property type="component" value="Unassembled WGS sequence"/>
</dbReference>
<evidence type="ECO:0000256" key="2">
    <source>
        <dbReference type="SAM" id="Phobius"/>
    </source>
</evidence>
<feature type="region of interest" description="Disordered" evidence="1">
    <location>
        <begin position="1"/>
        <end position="20"/>
    </location>
</feature>
<organism evidence="4">
    <name type="scientific">Selaginella moellendorffii</name>
    <name type="common">Spikemoss</name>
    <dbReference type="NCBI Taxonomy" id="88036"/>
    <lineage>
        <taxon>Eukaryota</taxon>
        <taxon>Viridiplantae</taxon>
        <taxon>Streptophyta</taxon>
        <taxon>Embryophyta</taxon>
        <taxon>Tracheophyta</taxon>
        <taxon>Lycopodiopsida</taxon>
        <taxon>Selaginellales</taxon>
        <taxon>Selaginellaceae</taxon>
        <taxon>Selaginella</taxon>
    </lineage>
</organism>
<feature type="region of interest" description="Disordered" evidence="1">
    <location>
        <begin position="123"/>
        <end position="148"/>
    </location>
</feature>
<dbReference type="PANTHER" id="PTHR35482:SF1">
    <property type="entry name" value="CYTOCHROME C OXIDASE SUBUNIT"/>
    <property type="match status" value="1"/>
</dbReference>
<dbReference type="OrthoDB" id="206869at2759"/>
<dbReference type="AlphaFoldDB" id="D8RX22"/>
<protein>
    <submittedName>
        <fullName evidence="3">Uncharacterized protein</fullName>
    </submittedName>
</protein>
<accession>D8RX22</accession>
<evidence type="ECO:0000313" key="4">
    <source>
        <dbReference type="Proteomes" id="UP000001514"/>
    </source>
</evidence>
<reference evidence="3 4" key="1">
    <citation type="journal article" date="2011" name="Science">
        <title>The Selaginella genome identifies genetic changes associated with the evolution of vascular plants.</title>
        <authorList>
            <person name="Banks J.A."/>
            <person name="Nishiyama T."/>
            <person name="Hasebe M."/>
            <person name="Bowman J.L."/>
            <person name="Gribskov M."/>
            <person name="dePamphilis C."/>
            <person name="Albert V.A."/>
            <person name="Aono N."/>
            <person name="Aoyama T."/>
            <person name="Ambrose B.A."/>
            <person name="Ashton N.W."/>
            <person name="Axtell M.J."/>
            <person name="Barker E."/>
            <person name="Barker M.S."/>
            <person name="Bennetzen J.L."/>
            <person name="Bonawitz N.D."/>
            <person name="Chapple C."/>
            <person name="Cheng C."/>
            <person name="Correa L.G."/>
            <person name="Dacre M."/>
            <person name="DeBarry J."/>
            <person name="Dreyer I."/>
            <person name="Elias M."/>
            <person name="Engstrom E.M."/>
            <person name="Estelle M."/>
            <person name="Feng L."/>
            <person name="Finet C."/>
            <person name="Floyd S.K."/>
            <person name="Frommer W.B."/>
            <person name="Fujita T."/>
            <person name="Gramzow L."/>
            <person name="Gutensohn M."/>
            <person name="Harholt J."/>
            <person name="Hattori M."/>
            <person name="Heyl A."/>
            <person name="Hirai T."/>
            <person name="Hiwatashi Y."/>
            <person name="Ishikawa M."/>
            <person name="Iwata M."/>
            <person name="Karol K.G."/>
            <person name="Koehler B."/>
            <person name="Kolukisaoglu U."/>
            <person name="Kubo M."/>
            <person name="Kurata T."/>
            <person name="Lalonde S."/>
            <person name="Li K."/>
            <person name="Li Y."/>
            <person name="Litt A."/>
            <person name="Lyons E."/>
            <person name="Manning G."/>
            <person name="Maruyama T."/>
            <person name="Michael T.P."/>
            <person name="Mikami K."/>
            <person name="Miyazaki S."/>
            <person name="Morinaga S."/>
            <person name="Murata T."/>
            <person name="Mueller-Roeber B."/>
            <person name="Nelson D.R."/>
            <person name="Obara M."/>
            <person name="Oguri Y."/>
            <person name="Olmstead R.G."/>
            <person name="Onodera N."/>
            <person name="Petersen B.L."/>
            <person name="Pils B."/>
            <person name="Prigge M."/>
            <person name="Rensing S.A."/>
            <person name="Riano-Pachon D.M."/>
            <person name="Roberts A.W."/>
            <person name="Sato Y."/>
            <person name="Scheller H.V."/>
            <person name="Schulz B."/>
            <person name="Schulz C."/>
            <person name="Shakirov E.V."/>
            <person name="Shibagaki N."/>
            <person name="Shinohara N."/>
            <person name="Shippen D.E."/>
            <person name="Soerensen I."/>
            <person name="Sotooka R."/>
            <person name="Sugimoto N."/>
            <person name="Sugita M."/>
            <person name="Sumikawa N."/>
            <person name="Tanurdzic M."/>
            <person name="Theissen G."/>
            <person name="Ulvskov P."/>
            <person name="Wakazuki S."/>
            <person name="Weng J.K."/>
            <person name="Willats W.W."/>
            <person name="Wipf D."/>
            <person name="Wolf P.G."/>
            <person name="Yang L."/>
            <person name="Zimmer A.D."/>
            <person name="Zhu Q."/>
            <person name="Mitros T."/>
            <person name="Hellsten U."/>
            <person name="Loque D."/>
            <person name="Otillar R."/>
            <person name="Salamov A."/>
            <person name="Schmutz J."/>
            <person name="Shapiro H."/>
            <person name="Lindquist E."/>
            <person name="Lucas S."/>
            <person name="Rokhsar D."/>
            <person name="Grigoriev I.V."/>
        </authorList>
    </citation>
    <scope>NUCLEOTIDE SEQUENCE [LARGE SCALE GENOMIC DNA]</scope>
</reference>
<dbReference type="InParanoid" id="D8RX22"/>
<evidence type="ECO:0000313" key="3">
    <source>
        <dbReference type="EMBL" id="EFJ23360.1"/>
    </source>
</evidence>
<keyword evidence="2" id="KW-0812">Transmembrane</keyword>
<keyword evidence="4" id="KW-1185">Reference proteome</keyword>
<dbReference type="EMBL" id="GL377593">
    <property type="protein sequence ID" value="EFJ23360.1"/>
    <property type="molecule type" value="Genomic_DNA"/>
</dbReference>
<feature type="transmembrane region" description="Helical" evidence="2">
    <location>
        <begin position="313"/>
        <end position="332"/>
    </location>
</feature>
<dbReference type="FunCoup" id="D8RX22">
    <property type="interactions" value="1002"/>
</dbReference>
<name>D8RX22_SELML</name>
<dbReference type="KEGG" id="smo:SELMODRAFT_103783"/>